<sequence>MERIALGANKCWFKSKDKDFRGYTLAPELNSFTGRPRILLVPSRQLAGRPLLVVQAQGNPARVEAFGPLMQQDQGIRIADDVNRWASGQSGC</sequence>
<name>A0A364JUR8_9HYPH</name>
<gene>
    <name evidence="1" type="ORF">C7374_10639</name>
</gene>
<evidence type="ECO:0000313" key="2">
    <source>
        <dbReference type="Proteomes" id="UP000249453"/>
    </source>
</evidence>
<dbReference type="EMBL" id="QLMK01000006">
    <property type="protein sequence ID" value="RAK28506.1"/>
    <property type="molecule type" value="Genomic_DNA"/>
</dbReference>
<protein>
    <submittedName>
        <fullName evidence="1">Uncharacterized protein</fullName>
    </submittedName>
</protein>
<dbReference type="AlphaFoldDB" id="A0A364JUR8"/>
<evidence type="ECO:0000313" key="1">
    <source>
        <dbReference type="EMBL" id="RAK28506.1"/>
    </source>
</evidence>
<proteinExistence type="predicted"/>
<organism evidence="1 2">
    <name type="scientific">Falsochrobactrum ovis</name>
    <dbReference type="NCBI Taxonomy" id="1293442"/>
    <lineage>
        <taxon>Bacteria</taxon>
        <taxon>Pseudomonadati</taxon>
        <taxon>Pseudomonadota</taxon>
        <taxon>Alphaproteobacteria</taxon>
        <taxon>Hyphomicrobiales</taxon>
        <taxon>Brucellaceae</taxon>
        <taxon>Falsochrobactrum</taxon>
    </lineage>
</organism>
<reference evidence="1 2" key="1">
    <citation type="submission" date="2018-06" db="EMBL/GenBank/DDBJ databases">
        <title>Genomic Encyclopedia of Type Strains, Phase IV (KMG-IV): sequencing the most valuable type-strain genomes for metagenomic binning, comparative biology and taxonomic classification.</title>
        <authorList>
            <person name="Goeker M."/>
        </authorList>
    </citation>
    <scope>NUCLEOTIDE SEQUENCE [LARGE SCALE GENOMIC DNA]</scope>
    <source>
        <strain evidence="1 2">DSM 26720</strain>
    </source>
</reference>
<keyword evidence="2" id="KW-1185">Reference proteome</keyword>
<accession>A0A364JUR8</accession>
<dbReference type="Proteomes" id="UP000249453">
    <property type="component" value="Unassembled WGS sequence"/>
</dbReference>
<comment type="caution">
    <text evidence="1">The sequence shown here is derived from an EMBL/GenBank/DDBJ whole genome shotgun (WGS) entry which is preliminary data.</text>
</comment>